<dbReference type="InterPro" id="IPR043502">
    <property type="entry name" value="DNA/RNA_pol_sf"/>
</dbReference>
<dbReference type="Pfam" id="PF07727">
    <property type="entry name" value="RVT_2"/>
    <property type="match status" value="1"/>
</dbReference>
<sequence length="312" mass="35156">MSPSEVSTWVETIPHAWFHRFAAYATRLGFSHSRCDSSLFIDRSGTDTTYLLIYVDDIFLTASSTPLLQKIIFSLHKEFNMTDLGALNYFLGIFLTRDTTRMFLSKKKYAMELLKQVHILNYNPTRTPVDTESMLGLEGTPLSDPTLYRSLAGGLQYLTFTRPDLSYTGTLEFGLQLYASSGSSLVAYSDIDWAGCPGTRKSTSGYCVFMGDNLLSWFAKRQHNLLRSSAEAEYRGLANVVAETAWIHNLLRELYTPLLTVTLVYCDNFSVVYLSANLYADIFIKSLPSALFEEFRTSLSVRLPPAQTAEEC</sequence>
<dbReference type="PANTHER" id="PTHR11439:SF524">
    <property type="entry name" value="RNA-DIRECTED DNA POLYMERASE, PROTEIN KINASE RLK-PELLE-DLSV FAMILY"/>
    <property type="match status" value="1"/>
</dbReference>
<comment type="caution">
    <text evidence="2">The sequence shown here is derived from an EMBL/GenBank/DDBJ whole genome shotgun (WGS) entry which is preliminary data.</text>
</comment>
<reference evidence="2" key="2">
    <citation type="submission" date="2022-01" db="EMBL/GenBank/DDBJ databases">
        <authorList>
            <person name="Yamashiro T."/>
            <person name="Shiraishi A."/>
            <person name="Satake H."/>
            <person name="Nakayama K."/>
        </authorList>
    </citation>
    <scope>NUCLEOTIDE SEQUENCE</scope>
</reference>
<evidence type="ECO:0000259" key="1">
    <source>
        <dbReference type="Pfam" id="PF07727"/>
    </source>
</evidence>
<protein>
    <submittedName>
        <fullName evidence="2">Ribonuclease H-like domain-containing protein</fullName>
    </submittedName>
</protein>
<organism evidence="2 3">
    <name type="scientific">Tanacetum coccineum</name>
    <dbReference type="NCBI Taxonomy" id="301880"/>
    <lineage>
        <taxon>Eukaryota</taxon>
        <taxon>Viridiplantae</taxon>
        <taxon>Streptophyta</taxon>
        <taxon>Embryophyta</taxon>
        <taxon>Tracheophyta</taxon>
        <taxon>Spermatophyta</taxon>
        <taxon>Magnoliopsida</taxon>
        <taxon>eudicotyledons</taxon>
        <taxon>Gunneridae</taxon>
        <taxon>Pentapetalae</taxon>
        <taxon>asterids</taxon>
        <taxon>campanulids</taxon>
        <taxon>Asterales</taxon>
        <taxon>Asteraceae</taxon>
        <taxon>Asteroideae</taxon>
        <taxon>Anthemideae</taxon>
        <taxon>Anthemidinae</taxon>
        <taxon>Tanacetum</taxon>
    </lineage>
</organism>
<accession>A0ABQ4XN17</accession>
<dbReference type="CDD" id="cd09272">
    <property type="entry name" value="RNase_HI_RT_Ty1"/>
    <property type="match status" value="1"/>
</dbReference>
<dbReference type="Proteomes" id="UP001151760">
    <property type="component" value="Unassembled WGS sequence"/>
</dbReference>
<name>A0ABQ4XN17_9ASTR</name>
<keyword evidence="3" id="KW-1185">Reference proteome</keyword>
<dbReference type="SUPFAM" id="SSF56672">
    <property type="entry name" value="DNA/RNA polymerases"/>
    <property type="match status" value="1"/>
</dbReference>
<evidence type="ECO:0000313" key="3">
    <source>
        <dbReference type="Proteomes" id="UP001151760"/>
    </source>
</evidence>
<feature type="domain" description="Reverse transcriptase Ty1/copia-type" evidence="1">
    <location>
        <begin position="13"/>
        <end position="129"/>
    </location>
</feature>
<dbReference type="PANTHER" id="PTHR11439">
    <property type="entry name" value="GAG-POL-RELATED RETROTRANSPOSON"/>
    <property type="match status" value="1"/>
</dbReference>
<gene>
    <name evidence="2" type="ORF">Tco_0681323</name>
</gene>
<dbReference type="InterPro" id="IPR013103">
    <property type="entry name" value="RVT_2"/>
</dbReference>
<reference evidence="2" key="1">
    <citation type="journal article" date="2022" name="Int. J. Mol. Sci.">
        <title>Draft Genome of Tanacetum Coccineum: Genomic Comparison of Closely Related Tanacetum-Family Plants.</title>
        <authorList>
            <person name="Yamashiro T."/>
            <person name="Shiraishi A."/>
            <person name="Nakayama K."/>
            <person name="Satake H."/>
        </authorList>
    </citation>
    <scope>NUCLEOTIDE SEQUENCE</scope>
</reference>
<evidence type="ECO:0000313" key="2">
    <source>
        <dbReference type="EMBL" id="GJS66759.1"/>
    </source>
</evidence>
<dbReference type="EMBL" id="BQNB010009672">
    <property type="protein sequence ID" value="GJS66759.1"/>
    <property type="molecule type" value="Genomic_DNA"/>
</dbReference>
<proteinExistence type="predicted"/>